<accession>A0A8H8D6W0</accession>
<sequence length="85" mass="9460">MAPINDVITVKETNEIGAPTATYIYSTTSDPTQFRTPDSSGVRHERRRVDIVLPSRKDSSSYLASLLNVFLPVGYPHSVSDDYLE</sequence>
<dbReference type="OrthoDB" id="364779at2759"/>
<proteinExistence type="predicted"/>
<dbReference type="VEuPathDB" id="FungiDB:I7I52_01969"/>
<evidence type="ECO:0000313" key="1">
    <source>
        <dbReference type="EMBL" id="KAG5303841.1"/>
    </source>
</evidence>
<protein>
    <submittedName>
        <fullName evidence="1">Uncharacterized protein</fullName>
    </submittedName>
</protein>
<dbReference type="EMBL" id="JAEVHI010000001">
    <property type="protein sequence ID" value="KAG5303841.1"/>
    <property type="molecule type" value="Genomic_DNA"/>
</dbReference>
<comment type="caution">
    <text evidence="1">The sequence shown here is derived from an EMBL/GenBank/DDBJ whole genome shotgun (WGS) entry which is preliminary data.</text>
</comment>
<dbReference type="AlphaFoldDB" id="A0A8H8D6W0"/>
<reference evidence="1 2" key="1">
    <citation type="submission" date="2021-01" db="EMBL/GenBank/DDBJ databases">
        <title>Chromosome-level genome assembly of a human fungal pathogen reveals clustering of transcriptionally co-regulated genes.</title>
        <authorList>
            <person name="Voorhies M."/>
            <person name="Cohen S."/>
            <person name="Shea T.P."/>
            <person name="Petrus S."/>
            <person name="Munoz J.F."/>
            <person name="Poplawski S."/>
            <person name="Goldman W.E."/>
            <person name="Michael T."/>
            <person name="Cuomo C.A."/>
            <person name="Sil A."/>
            <person name="Beyhan S."/>
        </authorList>
    </citation>
    <scope>NUCLEOTIDE SEQUENCE [LARGE SCALE GENOMIC DNA]</scope>
    <source>
        <strain evidence="1 2">G184AR</strain>
    </source>
</reference>
<name>A0A8H8D6W0_AJECA</name>
<organism evidence="1 2">
    <name type="scientific">Ajellomyces capsulatus</name>
    <name type="common">Darling's disease fungus</name>
    <name type="synonym">Histoplasma capsulatum</name>
    <dbReference type="NCBI Taxonomy" id="5037"/>
    <lineage>
        <taxon>Eukaryota</taxon>
        <taxon>Fungi</taxon>
        <taxon>Dikarya</taxon>
        <taxon>Ascomycota</taxon>
        <taxon>Pezizomycotina</taxon>
        <taxon>Eurotiomycetes</taxon>
        <taxon>Eurotiomycetidae</taxon>
        <taxon>Onygenales</taxon>
        <taxon>Ajellomycetaceae</taxon>
        <taxon>Histoplasma</taxon>
    </lineage>
</organism>
<evidence type="ECO:0000313" key="2">
    <source>
        <dbReference type="Proteomes" id="UP000670092"/>
    </source>
</evidence>
<gene>
    <name evidence="1" type="ORF">I7I52_01969</name>
</gene>
<dbReference type="Proteomes" id="UP000670092">
    <property type="component" value="Unassembled WGS sequence"/>
</dbReference>